<comment type="caution">
    <text evidence="1">The sequence shown here is derived from an EMBL/GenBank/DDBJ whole genome shotgun (WGS) entry which is preliminary data.</text>
</comment>
<dbReference type="AlphaFoldDB" id="A0A9P7J941"/>
<dbReference type="SUPFAM" id="SSF52058">
    <property type="entry name" value="L domain-like"/>
    <property type="match status" value="1"/>
</dbReference>
<organism evidence="1 2">
    <name type="scientific">Suillus plorans</name>
    <dbReference type="NCBI Taxonomy" id="116603"/>
    <lineage>
        <taxon>Eukaryota</taxon>
        <taxon>Fungi</taxon>
        <taxon>Dikarya</taxon>
        <taxon>Basidiomycota</taxon>
        <taxon>Agaricomycotina</taxon>
        <taxon>Agaricomycetes</taxon>
        <taxon>Agaricomycetidae</taxon>
        <taxon>Boletales</taxon>
        <taxon>Suillineae</taxon>
        <taxon>Suillaceae</taxon>
        <taxon>Suillus</taxon>
    </lineage>
</organism>
<proteinExistence type="predicted"/>
<dbReference type="EMBL" id="JABBWE010000001">
    <property type="protein sequence ID" value="KAG1809806.1"/>
    <property type="molecule type" value="Genomic_DNA"/>
</dbReference>
<dbReference type="RefSeq" id="XP_041167471.1">
    <property type="nucleotide sequence ID" value="XM_041309191.1"/>
</dbReference>
<name>A0A9P7J941_9AGAM</name>
<evidence type="ECO:0008006" key="3">
    <source>
        <dbReference type="Google" id="ProtNLM"/>
    </source>
</evidence>
<dbReference type="GeneID" id="64602955"/>
<evidence type="ECO:0000313" key="1">
    <source>
        <dbReference type="EMBL" id="KAG1809806.1"/>
    </source>
</evidence>
<reference evidence="1" key="1">
    <citation type="journal article" date="2020" name="New Phytol.">
        <title>Comparative genomics reveals dynamic genome evolution in host specialist ectomycorrhizal fungi.</title>
        <authorList>
            <person name="Lofgren L.A."/>
            <person name="Nguyen N.H."/>
            <person name="Vilgalys R."/>
            <person name="Ruytinx J."/>
            <person name="Liao H.L."/>
            <person name="Branco S."/>
            <person name="Kuo A."/>
            <person name="LaButti K."/>
            <person name="Lipzen A."/>
            <person name="Andreopoulos W."/>
            <person name="Pangilinan J."/>
            <person name="Riley R."/>
            <person name="Hundley H."/>
            <person name="Na H."/>
            <person name="Barry K."/>
            <person name="Grigoriev I.V."/>
            <person name="Stajich J.E."/>
            <person name="Kennedy P.G."/>
        </authorList>
    </citation>
    <scope>NUCLEOTIDE SEQUENCE</scope>
    <source>
        <strain evidence="1">S12</strain>
    </source>
</reference>
<keyword evidence="2" id="KW-1185">Reference proteome</keyword>
<dbReference type="InterPro" id="IPR032675">
    <property type="entry name" value="LRR_dom_sf"/>
</dbReference>
<sequence>MHNALKVNDIVYAILQHAKSSKPDLLNMAMTCSTFSNLALDMLWSQQDNLTPLVQCLPQDTWTVWYGRTIIFSREPLPTEWERVRINAARIREFIFTGYTCRSPKPSGLVLQQLFELFPPAVLFPQLRTLHLNTVSRHLLNFGAELSLLRQFLSPRLESLTFNVLPGAPMHEVEQLFDALFTEAPGLRQLSLHSAHNLSACPSKVPKLPKKLNGLSIGLLGMDLMKQIIPNIQHLCSLHTLTLALGKSVDMAFQPSGGMQLELSTLKHLYLPGARLENCISFLHKVTMPRLSVLEISYYTTAQPAEITAVIESLSTSCKTFAFLEDITVVDYSENPSEEPGPDDQLHSSIFRPLLRFRRLSSVKFIDIGKYCLDDAFIEDVAVAWPDLCTLTFTSKVPGEYQVTLTPVLSLATRCKSLHDLHLMFDATHFPTLPRAPDGNLELWTTQTAVRKLHVGHSKVSEASCFHIFLAVLFPNLADLKYCFDFDGLSAWIQLEKAWSELLIERENSADEAASWPNFLLQLQP</sequence>
<dbReference type="Proteomes" id="UP000719766">
    <property type="component" value="Unassembled WGS sequence"/>
</dbReference>
<protein>
    <recommendedName>
        <fullName evidence="3">F-box domain-containing protein</fullName>
    </recommendedName>
</protein>
<evidence type="ECO:0000313" key="2">
    <source>
        <dbReference type="Proteomes" id="UP000719766"/>
    </source>
</evidence>
<accession>A0A9P7J941</accession>
<dbReference type="Gene3D" id="3.80.10.10">
    <property type="entry name" value="Ribonuclease Inhibitor"/>
    <property type="match status" value="1"/>
</dbReference>
<gene>
    <name evidence="1" type="ORF">HD556DRAFT_1522290</name>
</gene>
<dbReference type="OrthoDB" id="3543113at2759"/>